<protein>
    <submittedName>
        <fullName evidence="1">Uncharacterized protein</fullName>
    </submittedName>
</protein>
<dbReference type="InterPro" id="IPR038538">
    <property type="entry name" value="MTERF_sf"/>
</dbReference>
<dbReference type="OrthoDB" id="431485at2759"/>
<accession>A0A7J7NMF4</accession>
<name>A0A7J7NMF4_9MAGN</name>
<keyword evidence="2" id="KW-1185">Reference proteome</keyword>
<comment type="caution">
    <text evidence="1">The sequence shown here is derived from an EMBL/GenBank/DDBJ whole genome shotgun (WGS) entry which is preliminary data.</text>
</comment>
<proteinExistence type="predicted"/>
<dbReference type="Gene3D" id="1.25.70.10">
    <property type="entry name" value="Transcription termination factor 3, mitochondrial"/>
    <property type="match status" value="1"/>
</dbReference>
<reference evidence="1 2" key="1">
    <citation type="journal article" date="2020" name="IScience">
        <title>Genome Sequencing of the Endangered Kingdonia uniflora (Circaeasteraceae, Ranunculales) Reveals Potential Mechanisms of Evolutionary Specialization.</title>
        <authorList>
            <person name="Sun Y."/>
            <person name="Deng T."/>
            <person name="Zhang A."/>
            <person name="Moore M.J."/>
            <person name="Landis J.B."/>
            <person name="Lin N."/>
            <person name="Zhang H."/>
            <person name="Zhang X."/>
            <person name="Huang J."/>
            <person name="Zhang X."/>
            <person name="Sun H."/>
            <person name="Wang H."/>
        </authorList>
    </citation>
    <scope>NUCLEOTIDE SEQUENCE [LARGE SCALE GENOMIC DNA]</scope>
    <source>
        <strain evidence="1">TB1705</strain>
        <tissue evidence="1">Leaf</tissue>
    </source>
</reference>
<gene>
    <name evidence="1" type="ORF">GIB67_018205</name>
</gene>
<dbReference type="EMBL" id="JACGCM010000697">
    <property type="protein sequence ID" value="KAF6168365.1"/>
    <property type="molecule type" value="Genomic_DNA"/>
</dbReference>
<dbReference type="Proteomes" id="UP000541444">
    <property type="component" value="Unassembled WGS sequence"/>
</dbReference>
<evidence type="ECO:0000313" key="1">
    <source>
        <dbReference type="EMBL" id="KAF6168365.1"/>
    </source>
</evidence>
<sequence>MNHGIVEYAPSGDDEFPYLHPSDLMLELDVEVVVLPPDGWKTIVLTDEDRKTWEASREALNAFQFSDNEENLILKKAFGQLHSPYWGEKRVKEVPEHEHVNKTLDYLRSLGLSDEDLCKVQKKFPEVRICHLDEEPKNNIQLLEKE</sequence>
<evidence type="ECO:0000313" key="2">
    <source>
        <dbReference type="Proteomes" id="UP000541444"/>
    </source>
</evidence>
<organism evidence="1 2">
    <name type="scientific">Kingdonia uniflora</name>
    <dbReference type="NCBI Taxonomy" id="39325"/>
    <lineage>
        <taxon>Eukaryota</taxon>
        <taxon>Viridiplantae</taxon>
        <taxon>Streptophyta</taxon>
        <taxon>Embryophyta</taxon>
        <taxon>Tracheophyta</taxon>
        <taxon>Spermatophyta</taxon>
        <taxon>Magnoliopsida</taxon>
        <taxon>Ranunculales</taxon>
        <taxon>Circaeasteraceae</taxon>
        <taxon>Kingdonia</taxon>
    </lineage>
</organism>
<dbReference type="AlphaFoldDB" id="A0A7J7NMF4"/>